<feature type="compositionally biased region" description="Basic and acidic residues" evidence="1">
    <location>
        <begin position="567"/>
        <end position="580"/>
    </location>
</feature>
<feature type="compositionally biased region" description="Acidic residues" evidence="1">
    <location>
        <begin position="506"/>
        <end position="526"/>
    </location>
</feature>
<feature type="region of interest" description="Disordered" evidence="1">
    <location>
        <begin position="77"/>
        <end position="236"/>
    </location>
</feature>
<dbReference type="EMBL" id="SRRM01000017">
    <property type="protein sequence ID" value="TKY86543.1"/>
    <property type="molecule type" value="Genomic_DNA"/>
</dbReference>
<reference evidence="2 3" key="1">
    <citation type="submission" date="2019-05" db="EMBL/GenBank/DDBJ databases">
        <title>Sporisorium graminicola CBS 10092 draft sequencing and annotation.</title>
        <authorList>
            <person name="Solano-Gonzalez S."/>
            <person name="Caddick M.X."/>
            <person name="Darby A."/>
        </authorList>
    </citation>
    <scope>NUCLEOTIDE SEQUENCE [LARGE SCALE GENOMIC DNA]</scope>
    <source>
        <strain evidence="2 3">CBS 10092</strain>
    </source>
</reference>
<feature type="region of interest" description="Disordered" evidence="1">
    <location>
        <begin position="251"/>
        <end position="840"/>
    </location>
</feature>
<name>A0A4U7KQI1_9BASI</name>
<feature type="compositionally biased region" description="Polar residues" evidence="1">
    <location>
        <begin position="114"/>
        <end position="132"/>
    </location>
</feature>
<evidence type="ECO:0000256" key="1">
    <source>
        <dbReference type="SAM" id="MobiDB-lite"/>
    </source>
</evidence>
<feature type="compositionally biased region" description="Polar residues" evidence="1">
    <location>
        <begin position="635"/>
        <end position="656"/>
    </location>
</feature>
<feature type="compositionally biased region" description="Low complexity" evidence="1">
    <location>
        <begin position="321"/>
        <end position="330"/>
    </location>
</feature>
<proteinExistence type="predicted"/>
<accession>A0A4U7KQI1</accession>
<dbReference type="Proteomes" id="UP000306050">
    <property type="component" value="Chromosome SGRAM_4"/>
</dbReference>
<feature type="compositionally biased region" description="Low complexity" evidence="1">
    <location>
        <begin position="538"/>
        <end position="553"/>
    </location>
</feature>
<dbReference type="OrthoDB" id="2554928at2759"/>
<feature type="compositionally biased region" description="Polar residues" evidence="1">
    <location>
        <begin position="581"/>
        <end position="608"/>
    </location>
</feature>
<feature type="compositionally biased region" description="Low complexity" evidence="1">
    <location>
        <begin position="291"/>
        <end position="312"/>
    </location>
</feature>
<feature type="compositionally biased region" description="Basic and acidic residues" evidence="1">
    <location>
        <begin position="789"/>
        <end position="799"/>
    </location>
</feature>
<protein>
    <submittedName>
        <fullName evidence="2">Uncharacterized protein</fullName>
    </submittedName>
</protein>
<feature type="compositionally biased region" description="Low complexity" evidence="1">
    <location>
        <begin position="718"/>
        <end position="728"/>
    </location>
</feature>
<organism evidence="2 3">
    <name type="scientific">Sporisorium graminicola</name>
    <dbReference type="NCBI Taxonomy" id="280036"/>
    <lineage>
        <taxon>Eukaryota</taxon>
        <taxon>Fungi</taxon>
        <taxon>Dikarya</taxon>
        <taxon>Basidiomycota</taxon>
        <taxon>Ustilaginomycotina</taxon>
        <taxon>Ustilaginomycetes</taxon>
        <taxon>Ustilaginales</taxon>
        <taxon>Ustilaginaceae</taxon>
        <taxon>Sporisorium</taxon>
    </lineage>
</organism>
<feature type="compositionally biased region" description="Low complexity" evidence="1">
    <location>
        <begin position="208"/>
        <end position="222"/>
    </location>
</feature>
<feature type="region of interest" description="Disordered" evidence="1">
    <location>
        <begin position="854"/>
        <end position="978"/>
    </location>
</feature>
<dbReference type="KEGG" id="sgra:EX895_004692"/>
<keyword evidence="3" id="KW-1185">Reference proteome</keyword>
<dbReference type="AlphaFoldDB" id="A0A4U7KQI1"/>
<feature type="compositionally biased region" description="Polar residues" evidence="1">
    <location>
        <begin position="554"/>
        <end position="563"/>
    </location>
</feature>
<dbReference type="RefSeq" id="XP_029738528.1">
    <property type="nucleotide sequence ID" value="XM_029885286.1"/>
</dbReference>
<feature type="compositionally biased region" description="Polar residues" evidence="1">
    <location>
        <begin position="92"/>
        <end position="104"/>
    </location>
</feature>
<evidence type="ECO:0000313" key="3">
    <source>
        <dbReference type="Proteomes" id="UP000306050"/>
    </source>
</evidence>
<feature type="compositionally biased region" description="Basic and acidic residues" evidence="1">
    <location>
        <begin position="409"/>
        <end position="419"/>
    </location>
</feature>
<feature type="compositionally biased region" description="Polar residues" evidence="1">
    <location>
        <begin position="826"/>
        <end position="840"/>
    </location>
</feature>
<sequence>MGIITFVTPPGRPSVLRANTVQEARAQHTDTAATQVTNASVNAIRHTDSEPTHAQDVEQPVEYRPLIFQKRILPQLTTSPEPAVESFDLPPSRTSLDGTSSQSVHAGDSKRPSLLSTAISANPPRSASTTNLGILRRAESVNTRTSLDGVSRPTGDASDATTLASRPRLHFIEPNKQPVSNVSARPDTTVDMSNMDDGNETTSQSTIAPAPAATTAPATPATQHAVETEPVPRKRSLVIQEHADVIERAAERAARQANHLSSQALEQHARTSAPARPRQHSSSSAGDETASARSSWALRSSSRGSSIATSPSVVSDDNTQPSPKLESSKPSEPPAIVPIFSNATESDRVDAARLQPAPVNPPRKLTFISPAPSKRRRSPETKVASPVRREIGRDVAPSSSRNAGTVSDADGHAPGDASRRVLAFAACPRPQRAARLSPAHATRKPKSKLSASPAPQKLAYPQRLRGIRGSDPIRSPAPDKARIPSAQASKWRQHLEDVSSEGSGYSEDEEDGDSDLEDDDDDDDNDALSGSNPSENQSLSDSLLSKSEDSASLQQDEASSSLPDSLEELREEAVEDREQVNRPSSRNAQVGKSTDRLQATTLLSDSEPGSSRQASSRRSSGARADQHLAAARTSFAGQTSPPRLTHPSRSTQTSPLSGLPGRSLRKLKPKDSFSHPMCFLPDAFEDSAPPTPTEPDSDAYESSHRANLLPGWLSEGGSAASSRRASWQQPPPPASPHGHGERHEELAVPITLPPFRRTRERTAQQGVMSDGEQRSRSLGGNAAFIRESAGFRRGDEPLEQKPGGGTSPRASQGLHPLGISVPLQGRPSQPVSWRHVSSQHVGAGSAAGGVAAFRRASHSMEPRKFSSAVTSPVGSYSHAYAGGRIAQERPVRPAAGKQRAVSTSSHIRSRPSVAPSMHDDVVVATSPPRDDASRLLKHHLAHSPRSGGAADAQQRGGVSGSTTPGWMSDGQVASQTASRYWTERLASLAQAVSEELAIVGGAVLGKDWADEVGEHRRAQSVPLEAAVGGERDEGVAQQDVTVEPWSRPS</sequence>
<evidence type="ECO:0000313" key="2">
    <source>
        <dbReference type="EMBL" id="TKY86543.1"/>
    </source>
</evidence>
<comment type="caution">
    <text evidence="2">The sequence shown here is derived from an EMBL/GenBank/DDBJ whole genome shotgun (WGS) entry which is preliminary data.</text>
</comment>
<feature type="compositionally biased region" description="Polar residues" evidence="1">
    <location>
        <begin position="960"/>
        <end position="978"/>
    </location>
</feature>
<feature type="compositionally biased region" description="Low complexity" evidence="1">
    <location>
        <begin position="609"/>
        <end position="623"/>
    </location>
</feature>
<feature type="region of interest" description="Disordered" evidence="1">
    <location>
        <begin position="1020"/>
        <end position="1049"/>
    </location>
</feature>
<dbReference type="GeneID" id="40727587"/>
<gene>
    <name evidence="2" type="ORF">EX895_004692</name>
</gene>